<name>A0AAN7F5C4_QUERU</name>
<dbReference type="InterPro" id="IPR024949">
    <property type="entry name" value="Bet_v_I_allergen"/>
</dbReference>
<feature type="domain" description="Bet v I/Major latex protein" evidence="4">
    <location>
        <begin position="1"/>
        <end position="155"/>
    </location>
</feature>
<keyword evidence="3" id="KW-0568">Pathogenesis-related protein</keyword>
<dbReference type="Proteomes" id="UP001324115">
    <property type="component" value="Unassembled WGS sequence"/>
</dbReference>
<sequence>MGVITYTDEYTSSIPPSRLFKAVVIDAPNLIPKIFPQVVKSIEIIQGDGGVGSVRQINFAEGSQLKSVKNRIDELNEENYSYKYTYIEGDALADKLESIAYEVQFEPTPEGGSKNKMTSKYYTKADVVLSEEEIKAGKDNALEIYKIVEAYLLQNPDVYA</sequence>
<evidence type="ECO:0000256" key="1">
    <source>
        <dbReference type="ARBA" id="ARBA00009744"/>
    </source>
</evidence>
<dbReference type="PRINTS" id="PR00634">
    <property type="entry name" value="BETALLERGEN"/>
</dbReference>
<gene>
    <name evidence="5" type="ORF">RGQ29_023658</name>
</gene>
<dbReference type="GO" id="GO:0009738">
    <property type="term" value="P:abscisic acid-activated signaling pathway"/>
    <property type="evidence" value="ECO:0007669"/>
    <property type="project" value="InterPro"/>
</dbReference>
<dbReference type="InterPro" id="IPR023393">
    <property type="entry name" value="START-like_dom_sf"/>
</dbReference>
<proteinExistence type="inferred from homology"/>
<organism evidence="5 6">
    <name type="scientific">Quercus rubra</name>
    <name type="common">Northern red oak</name>
    <name type="synonym">Quercus borealis</name>
    <dbReference type="NCBI Taxonomy" id="3512"/>
    <lineage>
        <taxon>Eukaryota</taxon>
        <taxon>Viridiplantae</taxon>
        <taxon>Streptophyta</taxon>
        <taxon>Embryophyta</taxon>
        <taxon>Tracheophyta</taxon>
        <taxon>Spermatophyta</taxon>
        <taxon>Magnoliopsida</taxon>
        <taxon>eudicotyledons</taxon>
        <taxon>Gunneridae</taxon>
        <taxon>Pentapetalae</taxon>
        <taxon>rosids</taxon>
        <taxon>fabids</taxon>
        <taxon>Fagales</taxon>
        <taxon>Fagaceae</taxon>
        <taxon>Quercus</taxon>
    </lineage>
</organism>
<dbReference type="GO" id="GO:0005634">
    <property type="term" value="C:nucleus"/>
    <property type="evidence" value="ECO:0007669"/>
    <property type="project" value="TreeGrafter"/>
</dbReference>
<evidence type="ECO:0000259" key="4">
    <source>
        <dbReference type="Pfam" id="PF00407"/>
    </source>
</evidence>
<comment type="caution">
    <text evidence="5">The sequence shown here is derived from an EMBL/GenBank/DDBJ whole genome shotgun (WGS) entry which is preliminary data.</text>
</comment>
<keyword evidence="6" id="KW-1185">Reference proteome</keyword>
<evidence type="ECO:0000313" key="5">
    <source>
        <dbReference type="EMBL" id="KAK4586588.1"/>
    </source>
</evidence>
<evidence type="ECO:0000313" key="6">
    <source>
        <dbReference type="Proteomes" id="UP001324115"/>
    </source>
</evidence>
<dbReference type="FunFam" id="3.30.530.20:FF:000007">
    <property type="entry name" value="Major pollen allergen Bet v 1-A"/>
    <property type="match status" value="1"/>
</dbReference>
<dbReference type="CDD" id="cd07816">
    <property type="entry name" value="Bet_v1-like"/>
    <property type="match status" value="1"/>
</dbReference>
<dbReference type="PANTHER" id="PTHR31213">
    <property type="entry name" value="OS08G0374000 PROTEIN-RELATED"/>
    <property type="match status" value="1"/>
</dbReference>
<accession>A0AAN7F5C4</accession>
<dbReference type="PANTHER" id="PTHR31213:SF70">
    <property type="entry name" value="MAJOR ALLERGEN PRU AR 1-LIKE"/>
    <property type="match status" value="1"/>
</dbReference>
<evidence type="ECO:0000256" key="2">
    <source>
        <dbReference type="ARBA" id="ARBA00022821"/>
    </source>
</evidence>
<comment type="similarity">
    <text evidence="1">Belongs to the BetVI family.</text>
</comment>
<keyword evidence="2" id="KW-0611">Plant defense</keyword>
<reference evidence="5 6" key="1">
    <citation type="journal article" date="2023" name="G3 (Bethesda)">
        <title>A haplotype-resolved chromosome-scale genome for Quercus rubra L. provides insights into the genetics of adaptive traits for red oak species.</title>
        <authorList>
            <person name="Kapoor B."/>
            <person name="Jenkins J."/>
            <person name="Schmutz J."/>
            <person name="Zhebentyayeva T."/>
            <person name="Kuelheim C."/>
            <person name="Coggeshall M."/>
            <person name="Heim C."/>
            <person name="Lasky J.R."/>
            <person name="Leites L."/>
            <person name="Islam-Faridi N."/>
            <person name="Romero-Severson J."/>
            <person name="DeLeo V.L."/>
            <person name="Lucas S.M."/>
            <person name="Lazic D."/>
            <person name="Gailing O."/>
            <person name="Carlson J."/>
            <person name="Staton M."/>
        </authorList>
    </citation>
    <scope>NUCLEOTIDE SEQUENCE [LARGE SCALE GENOMIC DNA]</scope>
    <source>
        <strain evidence="5">Pseudo-F2</strain>
    </source>
</reference>
<protein>
    <recommendedName>
        <fullName evidence="4">Bet v I/Major latex protein domain-containing protein</fullName>
    </recommendedName>
</protein>
<dbReference type="GO" id="GO:0004864">
    <property type="term" value="F:protein phosphatase inhibitor activity"/>
    <property type="evidence" value="ECO:0007669"/>
    <property type="project" value="InterPro"/>
</dbReference>
<dbReference type="InterPro" id="IPR000916">
    <property type="entry name" value="Bet_v_I/MLP"/>
</dbReference>
<dbReference type="GO" id="GO:0005737">
    <property type="term" value="C:cytoplasm"/>
    <property type="evidence" value="ECO:0007669"/>
    <property type="project" value="TreeGrafter"/>
</dbReference>
<evidence type="ECO:0000256" key="3">
    <source>
        <dbReference type="ARBA" id="ARBA00023265"/>
    </source>
</evidence>
<dbReference type="Gene3D" id="3.30.530.20">
    <property type="match status" value="1"/>
</dbReference>
<dbReference type="Pfam" id="PF00407">
    <property type="entry name" value="Bet_v_1"/>
    <property type="match status" value="1"/>
</dbReference>
<dbReference type="AlphaFoldDB" id="A0AAN7F5C4"/>
<dbReference type="GO" id="GO:0038023">
    <property type="term" value="F:signaling receptor activity"/>
    <property type="evidence" value="ECO:0007669"/>
    <property type="project" value="InterPro"/>
</dbReference>
<dbReference type="GO" id="GO:0010427">
    <property type="term" value="F:abscisic acid binding"/>
    <property type="evidence" value="ECO:0007669"/>
    <property type="project" value="InterPro"/>
</dbReference>
<dbReference type="SUPFAM" id="SSF55961">
    <property type="entry name" value="Bet v1-like"/>
    <property type="match status" value="1"/>
</dbReference>
<dbReference type="GO" id="GO:0006952">
    <property type="term" value="P:defense response"/>
    <property type="evidence" value="ECO:0007669"/>
    <property type="project" value="UniProtKB-KW"/>
</dbReference>
<dbReference type="InterPro" id="IPR050279">
    <property type="entry name" value="Plant_def-hormone_signal"/>
</dbReference>
<dbReference type="EMBL" id="JAXUIC010000006">
    <property type="protein sequence ID" value="KAK4586588.1"/>
    <property type="molecule type" value="Genomic_DNA"/>
</dbReference>